<dbReference type="RefSeq" id="WP_056933905.1">
    <property type="nucleotide sequence ID" value="NZ_CP013050.1"/>
</dbReference>
<organism evidence="1 2">
    <name type="scientific">Thermococcus barophilus</name>
    <dbReference type="NCBI Taxonomy" id="55802"/>
    <lineage>
        <taxon>Archaea</taxon>
        <taxon>Methanobacteriati</taxon>
        <taxon>Methanobacteriota</taxon>
        <taxon>Thermococci</taxon>
        <taxon>Thermococcales</taxon>
        <taxon>Thermococcaceae</taxon>
        <taxon>Thermococcus</taxon>
    </lineage>
</organism>
<evidence type="ECO:0000313" key="2">
    <source>
        <dbReference type="Proteomes" id="UP000066042"/>
    </source>
</evidence>
<dbReference type="GeneID" id="26136539"/>
<dbReference type="AlphaFoldDB" id="A0A0S1XBU2"/>
<dbReference type="EMBL" id="CP013050">
    <property type="protein sequence ID" value="ALM75211.1"/>
    <property type="molecule type" value="Genomic_DNA"/>
</dbReference>
<dbReference type="PATRIC" id="fig|55802.8.peg.1271"/>
<proteinExistence type="predicted"/>
<sequence length="92" mass="10845">MNEIEVVFKRNKVCIVDCRNGTTLEEISLDELADLIEFRYATPWNVSKDITEKLFYIIEDIKDAYSHSRSPETITKATVLEHVKKRKHFKQD</sequence>
<evidence type="ECO:0000313" key="1">
    <source>
        <dbReference type="EMBL" id="ALM75211.1"/>
    </source>
</evidence>
<gene>
    <name evidence="1" type="ORF">TBCH5v1_1291</name>
</gene>
<accession>A0A0S1XBU2</accession>
<reference evidence="1 2" key="1">
    <citation type="journal article" date="2016" name="Genome Announc.">
        <title>Complete genome sequence of the hyperthermophilic and piezophilic archaeon Thermococcus barophilus Ch5, capable of growth at the expense of hydrogenogenesis from carbon monoxide and formate.</title>
        <authorList>
            <person name="Oger P."/>
            <person name="Sokolova T.G."/>
            <person name="Kozhevnikova D.A."/>
            <person name="Taranov E.A."/>
            <person name="Vannier P."/>
            <person name="Lee H.S."/>
            <person name="Kwon K.K."/>
            <person name="Kang S.G."/>
            <person name="Lee J.H."/>
            <person name="Bonch-Osmolovskaya E.A."/>
            <person name="Lebedinsky A.V."/>
        </authorList>
    </citation>
    <scope>NUCLEOTIDE SEQUENCE [LARGE SCALE GENOMIC DNA]</scope>
    <source>
        <strain evidence="2">Ch5</strain>
    </source>
</reference>
<dbReference type="STRING" id="55802.TBCH5v1_1291"/>
<dbReference type="Proteomes" id="UP000066042">
    <property type="component" value="Chromosome"/>
</dbReference>
<protein>
    <submittedName>
        <fullName evidence="1">Uncharacterized protein</fullName>
    </submittedName>
</protein>
<name>A0A0S1XBU2_THEBA</name>